<keyword evidence="4" id="KW-0378">Hydrolase</keyword>
<comment type="caution">
    <text evidence="7">The sequence shown here is derived from an EMBL/GenBank/DDBJ whole genome shotgun (WGS) entry which is preliminary data.</text>
</comment>
<comment type="similarity">
    <text evidence="2">Belongs to the ComB family.</text>
</comment>
<reference evidence="7 8" key="1">
    <citation type="submission" date="2019-01" db="EMBL/GenBank/DDBJ databases">
        <title>Halorientalis sp. F13-25 a new haloarchaeum isolated from hypersaline water.</title>
        <authorList>
            <person name="Ana D.-V."/>
            <person name="Cristina S.-P."/>
            <person name="Antonio V."/>
        </authorList>
    </citation>
    <scope>NUCLEOTIDE SEQUENCE [LARGE SCALE GENOMIC DNA]</scope>
    <source>
        <strain evidence="7 8">F13-25</strain>
    </source>
</reference>
<accession>A0A498L764</accession>
<evidence type="ECO:0000313" key="7">
    <source>
        <dbReference type="EMBL" id="RXK50555.1"/>
    </source>
</evidence>
<dbReference type="GO" id="GO:0050532">
    <property type="term" value="F:2-phosphosulfolactate phosphatase activity"/>
    <property type="evidence" value="ECO:0007669"/>
    <property type="project" value="UniProtKB-EC"/>
</dbReference>
<dbReference type="EMBL" id="RDFA01000002">
    <property type="protein sequence ID" value="RXK50555.1"/>
    <property type="molecule type" value="Genomic_DNA"/>
</dbReference>
<dbReference type="EC" id="3.1.3.71" evidence="3"/>
<dbReference type="InterPro" id="IPR005238">
    <property type="entry name" value="ComB-like"/>
</dbReference>
<proteinExistence type="inferred from homology"/>
<comment type="cofactor">
    <cofactor evidence="1">
        <name>Mg(2+)</name>
        <dbReference type="ChEBI" id="CHEBI:18420"/>
    </cofactor>
</comment>
<dbReference type="AlphaFoldDB" id="A0A498L764"/>
<evidence type="ECO:0000256" key="1">
    <source>
        <dbReference type="ARBA" id="ARBA00001946"/>
    </source>
</evidence>
<dbReference type="OrthoDB" id="233938at2157"/>
<dbReference type="GO" id="GO:0000287">
    <property type="term" value="F:magnesium ion binding"/>
    <property type="evidence" value="ECO:0007669"/>
    <property type="project" value="InterPro"/>
</dbReference>
<dbReference type="SUPFAM" id="SSF142823">
    <property type="entry name" value="ComB-like"/>
    <property type="match status" value="1"/>
</dbReference>
<evidence type="ECO:0000313" key="8">
    <source>
        <dbReference type="Proteomes" id="UP000289691"/>
    </source>
</evidence>
<organism evidence="7 8">
    <name type="scientific">Halorientalis pallida</name>
    <dbReference type="NCBI Taxonomy" id="2479928"/>
    <lineage>
        <taxon>Archaea</taxon>
        <taxon>Methanobacteriati</taxon>
        <taxon>Methanobacteriota</taxon>
        <taxon>Stenosarchaea group</taxon>
        <taxon>Halobacteria</taxon>
        <taxon>Halobacteriales</taxon>
        <taxon>Haloarculaceae</taxon>
        <taxon>Halorientalis</taxon>
    </lineage>
</organism>
<dbReference type="Proteomes" id="UP000289691">
    <property type="component" value="Unassembled WGS sequence"/>
</dbReference>
<dbReference type="Pfam" id="PF04029">
    <property type="entry name" value="2-ph_phosp"/>
    <property type="match status" value="1"/>
</dbReference>
<protein>
    <recommendedName>
        <fullName evidence="3">2-phosphosulfolactate phosphatase</fullName>
        <ecNumber evidence="3">3.1.3.71</ecNumber>
    </recommendedName>
</protein>
<comment type="catalytic activity">
    <reaction evidence="6">
        <text>(2R)-O-phospho-3-sulfolactate + H2O = (2R)-3-sulfolactate + phosphate</text>
        <dbReference type="Rhea" id="RHEA:23416"/>
        <dbReference type="ChEBI" id="CHEBI:15377"/>
        <dbReference type="ChEBI" id="CHEBI:15597"/>
        <dbReference type="ChEBI" id="CHEBI:43474"/>
        <dbReference type="ChEBI" id="CHEBI:58738"/>
        <dbReference type="EC" id="3.1.3.71"/>
    </reaction>
</comment>
<dbReference type="Gene3D" id="3.90.1560.10">
    <property type="entry name" value="ComB-like"/>
    <property type="match status" value="1"/>
</dbReference>
<dbReference type="GO" id="GO:0050545">
    <property type="term" value="F:sulfopyruvate decarboxylase activity"/>
    <property type="evidence" value="ECO:0007669"/>
    <property type="project" value="TreeGrafter"/>
</dbReference>
<dbReference type="RefSeq" id="WP_129068515.1">
    <property type="nucleotide sequence ID" value="NZ_RDFA01000002.1"/>
</dbReference>
<gene>
    <name evidence="7" type="ORF">EAF64_08390</name>
</gene>
<evidence type="ECO:0000256" key="5">
    <source>
        <dbReference type="ARBA" id="ARBA00022842"/>
    </source>
</evidence>
<evidence type="ECO:0000256" key="4">
    <source>
        <dbReference type="ARBA" id="ARBA00022801"/>
    </source>
</evidence>
<dbReference type="PANTHER" id="PTHR37311:SF1">
    <property type="entry name" value="2-PHOSPHOSULFOLACTATE PHOSPHATASE-RELATED"/>
    <property type="match status" value="1"/>
</dbReference>
<evidence type="ECO:0000256" key="3">
    <source>
        <dbReference type="ARBA" id="ARBA00012953"/>
    </source>
</evidence>
<dbReference type="PANTHER" id="PTHR37311">
    <property type="entry name" value="2-PHOSPHOSULFOLACTATE PHOSPHATASE-RELATED"/>
    <property type="match status" value="1"/>
</dbReference>
<evidence type="ECO:0000256" key="2">
    <source>
        <dbReference type="ARBA" id="ARBA00009997"/>
    </source>
</evidence>
<keyword evidence="5" id="KW-0460">Magnesium</keyword>
<evidence type="ECO:0000256" key="6">
    <source>
        <dbReference type="ARBA" id="ARBA00033711"/>
    </source>
</evidence>
<keyword evidence="8" id="KW-1185">Reference proteome</keyword>
<dbReference type="InterPro" id="IPR036702">
    <property type="entry name" value="ComB-like_sf"/>
</dbReference>
<name>A0A498L764_9EURY</name>
<sequence>MAVHTVDRLEDVPDPAPDATFVVVDVIISSTSIVRLLEGDARYVRPFADPDAARAFKTETDDAVLVGEQGGQPVDGFDCSPLPSLIAERDFTDRPVGILTSNGTRAVHRIGADAEVLIGSTVNAASVADHLREREDDVWLVAAGRQGDRTPEDSAGVELIRRHYTDEAADFTPDDLATRVRESGTAEWLQGLGFENEVEDLCTFDSSSVVPKLRDGRFVDTE</sequence>